<protein>
    <submittedName>
        <fullName evidence="2">Uncharacterized protein</fullName>
    </submittedName>
</protein>
<evidence type="ECO:0000313" key="2">
    <source>
        <dbReference type="EMBL" id="KAG5849556.1"/>
    </source>
</evidence>
<feature type="region of interest" description="Disordered" evidence="1">
    <location>
        <begin position="129"/>
        <end position="166"/>
    </location>
</feature>
<evidence type="ECO:0000313" key="3">
    <source>
        <dbReference type="Proteomes" id="UP001044222"/>
    </source>
</evidence>
<sequence>MANVNLRFHSQLRSIMDTLAMAAAKEISNLVDDGFAILHLEISQSQKENEALKYKLEAMELQMARGCIEESGLREQLAKCRCGGVQNDDRPFQPADNLFGNRLDVTVETDGEPTVGQEDTLAQPTAMKDECANMEEGRTGLVIIKEERVEEDRDPQGEMNTREESK</sequence>
<accession>A0A9D3MII8</accession>
<dbReference type="Proteomes" id="UP001044222">
    <property type="component" value="Unassembled WGS sequence"/>
</dbReference>
<dbReference type="AlphaFoldDB" id="A0A9D3MII8"/>
<evidence type="ECO:0000256" key="1">
    <source>
        <dbReference type="SAM" id="MobiDB-lite"/>
    </source>
</evidence>
<dbReference type="EMBL" id="JAFIRN010000005">
    <property type="protein sequence ID" value="KAG5849556.1"/>
    <property type="molecule type" value="Genomic_DNA"/>
</dbReference>
<name>A0A9D3MII8_ANGAN</name>
<comment type="caution">
    <text evidence="2">The sequence shown here is derived from an EMBL/GenBank/DDBJ whole genome shotgun (WGS) entry which is preliminary data.</text>
</comment>
<keyword evidence="3" id="KW-1185">Reference proteome</keyword>
<proteinExistence type="predicted"/>
<gene>
    <name evidence="2" type="ORF">ANANG_G00112200</name>
</gene>
<organism evidence="2 3">
    <name type="scientific">Anguilla anguilla</name>
    <name type="common">European freshwater eel</name>
    <name type="synonym">Muraena anguilla</name>
    <dbReference type="NCBI Taxonomy" id="7936"/>
    <lineage>
        <taxon>Eukaryota</taxon>
        <taxon>Metazoa</taxon>
        <taxon>Chordata</taxon>
        <taxon>Craniata</taxon>
        <taxon>Vertebrata</taxon>
        <taxon>Euteleostomi</taxon>
        <taxon>Actinopterygii</taxon>
        <taxon>Neopterygii</taxon>
        <taxon>Teleostei</taxon>
        <taxon>Anguilliformes</taxon>
        <taxon>Anguillidae</taxon>
        <taxon>Anguilla</taxon>
    </lineage>
</organism>
<reference evidence="2" key="1">
    <citation type="submission" date="2021-01" db="EMBL/GenBank/DDBJ databases">
        <title>A chromosome-scale assembly of European eel, Anguilla anguilla.</title>
        <authorList>
            <person name="Henkel C."/>
            <person name="Jong-Raadsen S.A."/>
            <person name="Dufour S."/>
            <person name="Weltzien F.-A."/>
            <person name="Palstra A.P."/>
            <person name="Pelster B."/>
            <person name="Spaink H.P."/>
            <person name="Van Den Thillart G.E."/>
            <person name="Jansen H."/>
            <person name="Zahm M."/>
            <person name="Klopp C."/>
            <person name="Cedric C."/>
            <person name="Louis A."/>
            <person name="Berthelot C."/>
            <person name="Parey E."/>
            <person name="Roest Crollius H."/>
            <person name="Montfort J."/>
            <person name="Robinson-Rechavi M."/>
            <person name="Bucao C."/>
            <person name="Bouchez O."/>
            <person name="Gislard M."/>
            <person name="Lluch J."/>
            <person name="Milhes M."/>
            <person name="Lampietro C."/>
            <person name="Lopez Roques C."/>
            <person name="Donnadieu C."/>
            <person name="Braasch I."/>
            <person name="Desvignes T."/>
            <person name="Postlethwait J."/>
            <person name="Bobe J."/>
            <person name="Guiguen Y."/>
            <person name="Dirks R."/>
        </authorList>
    </citation>
    <scope>NUCLEOTIDE SEQUENCE</scope>
    <source>
        <strain evidence="2">Tag_6206</strain>
        <tissue evidence="2">Liver</tissue>
    </source>
</reference>